<dbReference type="AlphaFoldDB" id="A0A3D8PZZ8"/>
<dbReference type="PRINTS" id="PR01050">
    <property type="entry name" value="PYRUVTKNASE"/>
</dbReference>
<evidence type="ECO:0000256" key="11">
    <source>
        <dbReference type="ARBA" id="ARBA00022741"/>
    </source>
</evidence>
<dbReference type="GO" id="GO:0000287">
    <property type="term" value="F:magnesium ion binding"/>
    <property type="evidence" value="ECO:0007669"/>
    <property type="project" value="UniProtKB-UniRule"/>
</dbReference>
<feature type="domain" description="Pyruvate kinase barrel" evidence="21">
    <location>
        <begin position="1"/>
        <end position="325"/>
    </location>
</feature>
<evidence type="ECO:0000256" key="20">
    <source>
        <dbReference type="RuleBase" id="RU000504"/>
    </source>
</evidence>
<dbReference type="InterPro" id="IPR015793">
    <property type="entry name" value="Pyrv_Knase_brl"/>
</dbReference>
<dbReference type="UniPathway" id="UPA00109">
    <property type="reaction ID" value="UER00188"/>
</dbReference>
<evidence type="ECO:0000256" key="19">
    <source>
        <dbReference type="NCBIfam" id="TIGR01064"/>
    </source>
</evidence>
<dbReference type="FunFam" id="2.40.33.10:FF:000001">
    <property type="entry name" value="Pyruvate kinase"/>
    <property type="match status" value="1"/>
</dbReference>
<keyword evidence="12 20" id="KW-0418">Kinase</keyword>
<dbReference type="InterPro" id="IPR008279">
    <property type="entry name" value="PEP-util_enz_mobile_dom"/>
</dbReference>
<comment type="similarity">
    <text evidence="4">In the C-terminal section; belongs to the PEP-utilizing enzyme family.</text>
</comment>
<evidence type="ECO:0000256" key="15">
    <source>
        <dbReference type="ARBA" id="ARBA00022958"/>
    </source>
</evidence>
<dbReference type="SUPFAM" id="SSF52009">
    <property type="entry name" value="Phosphohistidine domain"/>
    <property type="match status" value="1"/>
</dbReference>
<dbReference type="Gene3D" id="3.20.20.60">
    <property type="entry name" value="Phosphoenolpyruvate-binding domains"/>
    <property type="match status" value="1"/>
</dbReference>
<dbReference type="InterPro" id="IPR036918">
    <property type="entry name" value="Pyrv_Knase_C_sf"/>
</dbReference>
<keyword evidence="13" id="KW-0067">ATP-binding</keyword>
<gene>
    <name evidence="24" type="primary">pyk</name>
    <name evidence="24" type="ORF">CWR45_01540</name>
</gene>
<feature type="domain" description="Pyruvate kinase C-terminal" evidence="23">
    <location>
        <begin position="358"/>
        <end position="471"/>
    </location>
</feature>
<dbReference type="InterPro" id="IPR015813">
    <property type="entry name" value="Pyrv/PenolPyrv_kinase-like_dom"/>
</dbReference>
<evidence type="ECO:0000256" key="10">
    <source>
        <dbReference type="ARBA" id="ARBA00022723"/>
    </source>
</evidence>
<evidence type="ECO:0000259" key="21">
    <source>
        <dbReference type="Pfam" id="PF00224"/>
    </source>
</evidence>
<dbReference type="GO" id="GO:0004743">
    <property type="term" value="F:pyruvate kinase activity"/>
    <property type="evidence" value="ECO:0007669"/>
    <property type="project" value="UniProtKB-UniRule"/>
</dbReference>
<keyword evidence="16 20" id="KW-0324">Glycolysis</keyword>
<name>A0A3D8PZZ8_9BACI</name>
<keyword evidence="25" id="KW-1185">Reference proteome</keyword>
<evidence type="ECO:0000259" key="23">
    <source>
        <dbReference type="Pfam" id="PF02887"/>
    </source>
</evidence>
<evidence type="ECO:0000313" key="24">
    <source>
        <dbReference type="EMBL" id="RDW21584.1"/>
    </source>
</evidence>
<keyword evidence="15" id="KW-0630">Potassium</keyword>
<organism evidence="24 25">
    <name type="scientific">Oceanobacillus chungangensis</name>
    <dbReference type="NCBI Taxonomy" id="1229152"/>
    <lineage>
        <taxon>Bacteria</taxon>
        <taxon>Bacillati</taxon>
        <taxon>Bacillota</taxon>
        <taxon>Bacilli</taxon>
        <taxon>Bacillales</taxon>
        <taxon>Bacillaceae</taxon>
        <taxon>Oceanobacillus</taxon>
    </lineage>
</organism>
<evidence type="ECO:0000256" key="17">
    <source>
        <dbReference type="ARBA" id="ARBA00023317"/>
    </source>
</evidence>
<dbReference type="PANTHER" id="PTHR11817">
    <property type="entry name" value="PYRUVATE KINASE"/>
    <property type="match status" value="1"/>
</dbReference>
<protein>
    <recommendedName>
        <fullName evidence="8 19">Pyruvate kinase</fullName>
        <ecNumber evidence="7 19">2.7.1.40</ecNumber>
    </recommendedName>
</protein>
<dbReference type="GO" id="GO:0005524">
    <property type="term" value="F:ATP binding"/>
    <property type="evidence" value="ECO:0007669"/>
    <property type="project" value="UniProtKB-KW"/>
</dbReference>
<keyword evidence="14 20" id="KW-0460">Magnesium</keyword>
<dbReference type="Gene3D" id="3.40.1380.20">
    <property type="entry name" value="Pyruvate kinase, C-terminal domain"/>
    <property type="match status" value="1"/>
</dbReference>
<dbReference type="InterPro" id="IPR036637">
    <property type="entry name" value="Phosphohistidine_dom_sf"/>
</dbReference>
<dbReference type="InterPro" id="IPR018209">
    <property type="entry name" value="Pyrv_Knase_AS"/>
</dbReference>
<proteinExistence type="inferred from homology"/>
<dbReference type="GO" id="GO:0030955">
    <property type="term" value="F:potassium ion binding"/>
    <property type="evidence" value="ECO:0007669"/>
    <property type="project" value="UniProtKB-UniRule"/>
</dbReference>
<keyword evidence="11" id="KW-0547">Nucleotide-binding</keyword>
<comment type="pathway">
    <text evidence="3 20">Carbohydrate degradation; glycolysis; pyruvate from D-glyceraldehyde 3-phosphate: step 5/5.</text>
</comment>
<dbReference type="GO" id="GO:0016301">
    <property type="term" value="F:kinase activity"/>
    <property type="evidence" value="ECO:0007669"/>
    <property type="project" value="UniProtKB-KW"/>
</dbReference>
<evidence type="ECO:0000256" key="16">
    <source>
        <dbReference type="ARBA" id="ARBA00023152"/>
    </source>
</evidence>
<dbReference type="InterPro" id="IPR015806">
    <property type="entry name" value="Pyrv_Knase_insert_dom_sf"/>
</dbReference>
<dbReference type="InterPro" id="IPR040442">
    <property type="entry name" value="Pyrv_kinase-like_dom_sf"/>
</dbReference>
<keyword evidence="9 20" id="KW-0808">Transferase</keyword>
<dbReference type="InterPro" id="IPR011037">
    <property type="entry name" value="Pyrv_Knase-like_insert_dom_sf"/>
</dbReference>
<evidence type="ECO:0000256" key="13">
    <source>
        <dbReference type="ARBA" id="ARBA00022840"/>
    </source>
</evidence>
<dbReference type="EC" id="2.7.1.40" evidence="7 19"/>
<dbReference type="SUPFAM" id="SSF50800">
    <property type="entry name" value="PK beta-barrel domain-like"/>
    <property type="match status" value="1"/>
</dbReference>
<feature type="domain" description="PEP-utilising enzyme mobile" evidence="22">
    <location>
        <begin position="506"/>
        <end position="576"/>
    </location>
</feature>
<dbReference type="Gene3D" id="3.50.30.10">
    <property type="entry name" value="Phosphohistidine domain"/>
    <property type="match status" value="1"/>
</dbReference>
<comment type="cofactor">
    <cofactor evidence="1">
        <name>Mg(2+)</name>
        <dbReference type="ChEBI" id="CHEBI:18420"/>
    </cofactor>
</comment>
<comment type="catalytic activity">
    <reaction evidence="18 20">
        <text>pyruvate + ATP = phosphoenolpyruvate + ADP + H(+)</text>
        <dbReference type="Rhea" id="RHEA:18157"/>
        <dbReference type="ChEBI" id="CHEBI:15361"/>
        <dbReference type="ChEBI" id="CHEBI:15378"/>
        <dbReference type="ChEBI" id="CHEBI:30616"/>
        <dbReference type="ChEBI" id="CHEBI:58702"/>
        <dbReference type="ChEBI" id="CHEBI:456216"/>
        <dbReference type="EC" id="2.7.1.40"/>
    </reaction>
</comment>
<dbReference type="SUPFAM" id="SSF51621">
    <property type="entry name" value="Phosphoenolpyruvate/pyruvate domain"/>
    <property type="match status" value="1"/>
</dbReference>
<evidence type="ECO:0000256" key="9">
    <source>
        <dbReference type="ARBA" id="ARBA00022679"/>
    </source>
</evidence>
<comment type="caution">
    <text evidence="24">The sequence shown here is derived from an EMBL/GenBank/DDBJ whole genome shotgun (WGS) entry which is preliminary data.</text>
</comment>
<dbReference type="FunFam" id="3.20.20.60:FF:000001">
    <property type="entry name" value="Pyruvate kinase"/>
    <property type="match status" value="1"/>
</dbReference>
<evidence type="ECO:0000256" key="5">
    <source>
        <dbReference type="ARBA" id="ARBA00008663"/>
    </source>
</evidence>
<evidence type="ECO:0000256" key="12">
    <source>
        <dbReference type="ARBA" id="ARBA00022777"/>
    </source>
</evidence>
<keyword evidence="17 24" id="KW-0670">Pyruvate</keyword>
<dbReference type="Gene3D" id="2.40.33.10">
    <property type="entry name" value="PK beta-barrel domain-like"/>
    <property type="match status" value="1"/>
</dbReference>
<evidence type="ECO:0000256" key="4">
    <source>
        <dbReference type="ARBA" id="ARBA00006237"/>
    </source>
</evidence>
<evidence type="ECO:0000256" key="14">
    <source>
        <dbReference type="ARBA" id="ARBA00022842"/>
    </source>
</evidence>
<dbReference type="Pfam" id="PF00391">
    <property type="entry name" value="PEP-utilizers"/>
    <property type="match status" value="1"/>
</dbReference>
<dbReference type="NCBIfam" id="NF004491">
    <property type="entry name" value="PRK05826.1"/>
    <property type="match status" value="1"/>
</dbReference>
<dbReference type="NCBIfam" id="TIGR01064">
    <property type="entry name" value="pyruv_kin"/>
    <property type="match status" value="1"/>
</dbReference>
<dbReference type="OrthoDB" id="9812123at2"/>
<evidence type="ECO:0000256" key="8">
    <source>
        <dbReference type="ARBA" id="ARBA00018587"/>
    </source>
</evidence>
<keyword evidence="10" id="KW-0479">Metal-binding</keyword>
<evidence type="ECO:0000256" key="7">
    <source>
        <dbReference type="ARBA" id="ARBA00012142"/>
    </source>
</evidence>
<reference evidence="25" key="1">
    <citation type="submission" date="2017-11" db="EMBL/GenBank/DDBJ databases">
        <authorList>
            <person name="Zhu W."/>
        </authorList>
    </citation>
    <scope>NUCLEOTIDE SEQUENCE [LARGE SCALE GENOMIC DNA]</scope>
    <source>
        <strain evidence="25">CAU 1051</strain>
    </source>
</reference>
<comment type="similarity">
    <text evidence="5 20">Belongs to the pyruvate kinase family.</text>
</comment>
<evidence type="ECO:0000259" key="22">
    <source>
        <dbReference type="Pfam" id="PF00391"/>
    </source>
</evidence>
<dbReference type="FunFam" id="3.50.30.10:FF:000004">
    <property type="entry name" value="Pyruvate kinase"/>
    <property type="match status" value="1"/>
</dbReference>
<dbReference type="FunFam" id="3.40.1380.20:FF:000007">
    <property type="entry name" value="Pyruvate kinase"/>
    <property type="match status" value="1"/>
</dbReference>
<evidence type="ECO:0000313" key="25">
    <source>
        <dbReference type="Proteomes" id="UP000256520"/>
    </source>
</evidence>
<dbReference type="Pfam" id="PF00224">
    <property type="entry name" value="PK"/>
    <property type="match status" value="1"/>
</dbReference>
<dbReference type="Pfam" id="PF02887">
    <property type="entry name" value="PK_C"/>
    <property type="match status" value="1"/>
</dbReference>
<dbReference type="Proteomes" id="UP000256520">
    <property type="component" value="Unassembled WGS sequence"/>
</dbReference>
<comment type="subunit">
    <text evidence="6">Homotetramer.</text>
</comment>
<dbReference type="NCBIfam" id="NF004978">
    <property type="entry name" value="PRK06354.1"/>
    <property type="match status" value="1"/>
</dbReference>
<evidence type="ECO:0000256" key="6">
    <source>
        <dbReference type="ARBA" id="ARBA00011881"/>
    </source>
</evidence>
<dbReference type="EMBL" id="PIOD01000002">
    <property type="protein sequence ID" value="RDW21584.1"/>
    <property type="molecule type" value="Genomic_DNA"/>
</dbReference>
<sequence>MKNTKIVCTIGPASESVETLEKLIEAGMNVARLNFSHGDHDEHLNRIKNIRQASENTGKTVAILLDTKGPEIRTGSFKDGIAELVEGNTVTIAMEEVEGTADRFSVTYDELINDVHVGSKILIDDGLIELEVIEIDKSAGNIVTKALNTGIVKNKKGVNVPNVSVNLPGITDKDKSDIIFGIENQVDFIAASFVRRASDVLEIREVLKEYNGSYINIIPKIENQEGVDNIDTILEVSDGLMVARGDLGVEIPAEDVPLVQKELIKKCNTVGKPVITATQMLDSMQRNPRPTRAEASDVANAILDGTDAIMLSGETAAGNYPVESVQTMYNIALKVESALDHNVILQERSKNVDMSITEAITQSVSHTALNLDINMIITPTESGHTARMISKYRPKATILAVTYAESVNRQLSLVWGVHAVMGKQAQSTDEMLDIAVDLGLNTDLCNRGDRVIITAGVPVGASGTTNLLKVHVIGDVLTTGQGIGRRTAYGKAVFAKNAKEAIEKVKDGDILVTNGTDRDMMEAIEKAGGVITQEGGLTSHAAVVGLSLGIPVIVGVEDVFETLTDGQAITIDGRKGDIYKGHASVL</sequence>
<accession>A0A3D8PZZ8</accession>
<dbReference type="InterPro" id="IPR015795">
    <property type="entry name" value="Pyrv_Knase_C"/>
</dbReference>
<dbReference type="InterPro" id="IPR001697">
    <property type="entry name" value="Pyr_Knase"/>
</dbReference>
<evidence type="ECO:0000256" key="1">
    <source>
        <dbReference type="ARBA" id="ARBA00001946"/>
    </source>
</evidence>
<evidence type="ECO:0000256" key="2">
    <source>
        <dbReference type="ARBA" id="ARBA00001958"/>
    </source>
</evidence>
<dbReference type="PROSITE" id="PS00110">
    <property type="entry name" value="PYRUVATE_KINASE"/>
    <property type="match status" value="1"/>
</dbReference>
<evidence type="ECO:0000256" key="3">
    <source>
        <dbReference type="ARBA" id="ARBA00004997"/>
    </source>
</evidence>
<dbReference type="SUPFAM" id="SSF52935">
    <property type="entry name" value="PK C-terminal domain-like"/>
    <property type="match status" value="1"/>
</dbReference>
<dbReference type="RefSeq" id="WP_115748041.1">
    <property type="nucleotide sequence ID" value="NZ_PIOD01000002.1"/>
</dbReference>
<dbReference type="GO" id="GO:0006950">
    <property type="term" value="P:response to stress"/>
    <property type="evidence" value="ECO:0007669"/>
    <property type="project" value="UniProtKB-ARBA"/>
</dbReference>
<comment type="cofactor">
    <cofactor evidence="2">
        <name>K(+)</name>
        <dbReference type="ChEBI" id="CHEBI:29103"/>
    </cofactor>
</comment>
<evidence type="ECO:0000256" key="18">
    <source>
        <dbReference type="ARBA" id="ARBA00048152"/>
    </source>
</evidence>